<feature type="compositionally biased region" description="Polar residues" evidence="6">
    <location>
        <begin position="59"/>
        <end position="75"/>
    </location>
</feature>
<feature type="region of interest" description="Disordered" evidence="6">
    <location>
        <begin position="44"/>
        <end position="75"/>
    </location>
</feature>
<dbReference type="OrthoDB" id="9970435at2759"/>
<dbReference type="PROSITE" id="PS51382">
    <property type="entry name" value="SPX"/>
    <property type="match status" value="1"/>
</dbReference>
<evidence type="ECO:0000256" key="7">
    <source>
        <dbReference type="SAM" id="Phobius"/>
    </source>
</evidence>
<keyword evidence="3 7" id="KW-0812">Transmembrane</keyword>
<comment type="similarity">
    <text evidence="2">Belongs to the SYG1 (TC 2.A.94) family.</text>
</comment>
<dbReference type="PANTHER" id="PTHR10783">
    <property type="entry name" value="XENOTROPIC AND POLYTROPIC RETROVIRUS RECEPTOR 1-RELATED"/>
    <property type="match status" value="1"/>
</dbReference>
<dbReference type="AlphaFoldDB" id="A0A9N9HQK3"/>
<feature type="transmembrane region" description="Helical" evidence="7">
    <location>
        <begin position="346"/>
        <end position="367"/>
    </location>
</feature>
<dbReference type="Pfam" id="PF03105">
    <property type="entry name" value="SPX"/>
    <property type="match status" value="2"/>
</dbReference>
<feature type="transmembrane region" description="Helical" evidence="7">
    <location>
        <begin position="312"/>
        <end position="334"/>
    </location>
</feature>
<comment type="caution">
    <text evidence="10">The sequence shown here is derived from an EMBL/GenBank/DDBJ whole genome shotgun (WGS) entry which is preliminary data.</text>
</comment>
<dbReference type="GO" id="GO:0016036">
    <property type="term" value="P:cellular response to phosphate starvation"/>
    <property type="evidence" value="ECO:0007669"/>
    <property type="project" value="TreeGrafter"/>
</dbReference>
<feature type="domain" description="EXS" evidence="8">
    <location>
        <begin position="508"/>
        <end position="699"/>
    </location>
</feature>
<organism evidence="10 11">
    <name type="scientific">Cetraspora pellucida</name>
    <dbReference type="NCBI Taxonomy" id="1433469"/>
    <lineage>
        <taxon>Eukaryota</taxon>
        <taxon>Fungi</taxon>
        <taxon>Fungi incertae sedis</taxon>
        <taxon>Mucoromycota</taxon>
        <taxon>Glomeromycotina</taxon>
        <taxon>Glomeromycetes</taxon>
        <taxon>Diversisporales</taxon>
        <taxon>Gigasporaceae</taxon>
        <taxon>Cetraspora</taxon>
    </lineage>
</organism>
<evidence type="ECO:0000256" key="3">
    <source>
        <dbReference type="ARBA" id="ARBA00022692"/>
    </source>
</evidence>
<feature type="transmembrane region" description="Helical" evidence="7">
    <location>
        <begin position="423"/>
        <end position="443"/>
    </location>
</feature>
<evidence type="ECO:0000256" key="4">
    <source>
        <dbReference type="ARBA" id="ARBA00022989"/>
    </source>
</evidence>
<dbReference type="GO" id="GO:0005886">
    <property type="term" value="C:plasma membrane"/>
    <property type="evidence" value="ECO:0007669"/>
    <property type="project" value="TreeGrafter"/>
</dbReference>
<evidence type="ECO:0000256" key="6">
    <source>
        <dbReference type="SAM" id="MobiDB-lite"/>
    </source>
</evidence>
<evidence type="ECO:0000313" key="11">
    <source>
        <dbReference type="Proteomes" id="UP000789759"/>
    </source>
</evidence>
<reference evidence="10" key="1">
    <citation type="submission" date="2021-06" db="EMBL/GenBank/DDBJ databases">
        <authorList>
            <person name="Kallberg Y."/>
            <person name="Tangrot J."/>
            <person name="Rosling A."/>
        </authorList>
    </citation>
    <scope>NUCLEOTIDE SEQUENCE</scope>
    <source>
        <strain evidence="10">FL966</strain>
    </source>
</reference>
<proteinExistence type="inferred from homology"/>
<feature type="region of interest" description="Disordered" evidence="6">
    <location>
        <begin position="751"/>
        <end position="770"/>
    </location>
</feature>
<dbReference type="PROSITE" id="PS51380">
    <property type="entry name" value="EXS"/>
    <property type="match status" value="1"/>
</dbReference>
<dbReference type="EMBL" id="CAJVQA010010792">
    <property type="protein sequence ID" value="CAG8700960.1"/>
    <property type="molecule type" value="Genomic_DNA"/>
</dbReference>
<name>A0A9N9HQK3_9GLOM</name>
<evidence type="ECO:0000313" key="10">
    <source>
        <dbReference type="EMBL" id="CAG8700960.1"/>
    </source>
</evidence>
<comment type="subcellular location">
    <subcellularLocation>
        <location evidence="1">Membrane</location>
        <topology evidence="1">Multi-pass membrane protein</topology>
    </subcellularLocation>
</comment>
<feature type="transmembrane region" description="Helical" evidence="7">
    <location>
        <begin position="388"/>
        <end position="408"/>
    </location>
</feature>
<dbReference type="PANTHER" id="PTHR10783:SF103">
    <property type="entry name" value="SOLUTE CARRIER FAMILY 53 MEMBER 1"/>
    <property type="match status" value="1"/>
</dbReference>
<feature type="compositionally biased region" description="Acidic residues" evidence="6">
    <location>
        <begin position="751"/>
        <end position="765"/>
    </location>
</feature>
<keyword evidence="5 7" id="KW-0472">Membrane</keyword>
<evidence type="ECO:0000256" key="2">
    <source>
        <dbReference type="ARBA" id="ARBA00009665"/>
    </source>
</evidence>
<sequence length="801" mass="94217">MEFAKVIQTKSVQEWKEKYIDYKGLLRKLRDIQLSMQYNDNQSHRTASFLSRPAARRPSFTSQRSHSQKSLSQRAMSLTSMAESANVLLNKVSYKLSHWTKQPSIPEHTTKIPITSIETLLEQSSPEETAFFLSLDKELEKVTRFYTRKEGEVIYLFEKLKNYNESLKPSSELRREIKRNTSIGDFAPKFLRKSSSYAEFSDEKSHIPSSKYKNAKKKIKKAAFELYRGAELLKNYRQLNKRGFAELLKRYDKITGINGSEYYMQKVSESSFVKSRGLDRLMKEIETFYSNHFEESRKQAIKKLRSHNRTNTYHTAALRVGLCLGLSLSLLYYLVQNNDNPLHLRFYMGLFIPTVFALLMGAAMSLWEKTHINYKFIFELDPRNNLGVYQYLELPSFMFLLLSFMMYSDYSNLFGFDYDDIDIYLAVAFIVTAVTLFCPIRILHYNARRWFILTLGRIIAPFWFGIEFRDFFIADVLNSLSYTFIAIQLSFCHPWSGIHASCYGSSYFKEITTNILQPFISSIPQWLRILQCLKRLWDTREMIHLVNILKYLSVIISTFFFWIQLRNVGNNLTTICWVVVQTISSIYTFTWDVKMDWSLLQIHSSNYLLRDELGFKNQYIYKVSIVINLILRFSWILFLIFRTDIFHIGIIVAFLEVFRRLMWCIIRVEDEHVANCKGYRAIKEIHTLFVYPDDIIESSSDTVGVDEKLEAKKSKFDSIMKGWVNRTMSTRVSRKNKLRDFNPRFEMNEESYNSDEEYDDYDDYGDTSSAERRETVSALYASRRLPIFTDIEGGRESYTSA</sequence>
<feature type="domain" description="SPX" evidence="9">
    <location>
        <begin position="1"/>
        <end position="265"/>
    </location>
</feature>
<evidence type="ECO:0000256" key="1">
    <source>
        <dbReference type="ARBA" id="ARBA00004141"/>
    </source>
</evidence>
<evidence type="ECO:0000259" key="9">
    <source>
        <dbReference type="PROSITE" id="PS51382"/>
    </source>
</evidence>
<feature type="transmembrane region" description="Helical" evidence="7">
    <location>
        <begin position="645"/>
        <end position="662"/>
    </location>
</feature>
<gene>
    <name evidence="10" type="ORF">CPELLU_LOCUS11824</name>
</gene>
<dbReference type="GO" id="GO:0006817">
    <property type="term" value="P:phosphate ion transport"/>
    <property type="evidence" value="ECO:0007669"/>
    <property type="project" value="TreeGrafter"/>
</dbReference>
<keyword evidence="11" id="KW-1185">Reference proteome</keyword>
<evidence type="ECO:0000259" key="8">
    <source>
        <dbReference type="PROSITE" id="PS51380"/>
    </source>
</evidence>
<protein>
    <submittedName>
        <fullName evidence="10">22794_t:CDS:1</fullName>
    </submittedName>
</protein>
<feature type="transmembrane region" description="Helical" evidence="7">
    <location>
        <begin position="543"/>
        <end position="565"/>
    </location>
</feature>
<dbReference type="Pfam" id="PF03124">
    <property type="entry name" value="EXS"/>
    <property type="match status" value="1"/>
</dbReference>
<accession>A0A9N9HQK3</accession>
<dbReference type="Proteomes" id="UP000789759">
    <property type="component" value="Unassembled WGS sequence"/>
</dbReference>
<evidence type="ECO:0000256" key="5">
    <source>
        <dbReference type="ARBA" id="ARBA00023136"/>
    </source>
</evidence>
<dbReference type="InterPro" id="IPR004331">
    <property type="entry name" value="SPX_dom"/>
</dbReference>
<dbReference type="GO" id="GO:0000822">
    <property type="term" value="F:inositol hexakisphosphate binding"/>
    <property type="evidence" value="ECO:0007669"/>
    <property type="project" value="TreeGrafter"/>
</dbReference>
<keyword evidence="4 7" id="KW-1133">Transmembrane helix</keyword>
<dbReference type="InterPro" id="IPR004342">
    <property type="entry name" value="EXS_C"/>
</dbReference>
<dbReference type="GO" id="GO:0005794">
    <property type="term" value="C:Golgi apparatus"/>
    <property type="evidence" value="ECO:0007669"/>
    <property type="project" value="TreeGrafter"/>
</dbReference>